<keyword evidence="3" id="KW-0808">Transferase</keyword>
<dbReference type="PANTHER" id="PTHR13370:SF3">
    <property type="entry name" value="TRNA (GUANINE(10)-N2)-METHYLTRANSFERASE HOMOLOG"/>
    <property type="match status" value="1"/>
</dbReference>
<sequence>MKNKIETNKIIHRDCIKVLRKLPNNCIDLIITDPPYGDDVAYGFNNKIIKNNKNPLVNCSALAEFYRILKRNSSVYIFTNWKHYPFLTEFIIRYTKFKIRHLIVWKKHNFGLGWAFRHQYEMILVLEKGKPKYNLTNFSDVQTCSHINHNKNNHPHQKPIDLITKMILHSSKEGDVVLDPFCGSGSVCVACQQTNRKWIGVEIDGGWVRVAQGQVNR</sequence>
<keyword evidence="2" id="KW-0489">Methyltransferase</keyword>
<evidence type="ECO:0000313" key="5">
    <source>
        <dbReference type="EMBL" id="GAG30051.1"/>
    </source>
</evidence>
<evidence type="ECO:0000256" key="3">
    <source>
        <dbReference type="ARBA" id="ARBA00022679"/>
    </source>
</evidence>
<evidence type="ECO:0000259" key="4">
    <source>
        <dbReference type="Pfam" id="PF01555"/>
    </source>
</evidence>
<dbReference type="Pfam" id="PF01555">
    <property type="entry name" value="N6_N4_Mtase"/>
    <property type="match status" value="1"/>
</dbReference>
<reference evidence="5" key="1">
    <citation type="journal article" date="2014" name="Front. Microbiol.">
        <title>High frequency of phylogenetically diverse reductive dehalogenase-homologous genes in deep subseafloor sedimentary metagenomes.</title>
        <authorList>
            <person name="Kawai M."/>
            <person name="Futagami T."/>
            <person name="Toyoda A."/>
            <person name="Takaki Y."/>
            <person name="Nishi S."/>
            <person name="Hori S."/>
            <person name="Arai W."/>
            <person name="Tsubouchi T."/>
            <person name="Morono Y."/>
            <person name="Uchiyama I."/>
            <person name="Ito T."/>
            <person name="Fujiyama A."/>
            <person name="Inagaki F."/>
            <person name="Takami H."/>
        </authorList>
    </citation>
    <scope>NUCLEOTIDE SEQUENCE</scope>
    <source>
        <strain evidence="5">Expedition CK06-06</strain>
    </source>
</reference>
<dbReference type="GO" id="GO:0008170">
    <property type="term" value="F:N-methyltransferase activity"/>
    <property type="evidence" value="ECO:0007669"/>
    <property type="project" value="InterPro"/>
</dbReference>
<dbReference type="InterPro" id="IPR001091">
    <property type="entry name" value="RM_Methyltransferase"/>
</dbReference>
<comment type="similarity">
    <text evidence="1">Belongs to the N(4)/N(6)-methyltransferase family.</text>
</comment>
<evidence type="ECO:0000256" key="1">
    <source>
        <dbReference type="ARBA" id="ARBA00006594"/>
    </source>
</evidence>
<evidence type="ECO:0000256" key="2">
    <source>
        <dbReference type="ARBA" id="ARBA00022603"/>
    </source>
</evidence>
<dbReference type="InterPro" id="IPR002941">
    <property type="entry name" value="DNA_methylase_N4/N6"/>
</dbReference>
<dbReference type="SUPFAM" id="SSF53335">
    <property type="entry name" value="S-adenosyl-L-methionine-dependent methyltransferases"/>
    <property type="match status" value="1"/>
</dbReference>
<dbReference type="InterPro" id="IPR029063">
    <property type="entry name" value="SAM-dependent_MTases_sf"/>
</dbReference>
<dbReference type="PANTHER" id="PTHR13370">
    <property type="entry name" value="RNA METHYLASE-RELATED"/>
    <property type="match status" value="1"/>
</dbReference>
<dbReference type="PROSITE" id="PS00092">
    <property type="entry name" value="N6_MTASE"/>
    <property type="match status" value="1"/>
</dbReference>
<comment type="caution">
    <text evidence="5">The sequence shown here is derived from an EMBL/GenBank/DDBJ whole genome shotgun (WGS) entry which is preliminary data.</text>
</comment>
<proteinExistence type="inferred from homology"/>
<dbReference type="GO" id="GO:0032259">
    <property type="term" value="P:methylation"/>
    <property type="evidence" value="ECO:0007669"/>
    <property type="project" value="UniProtKB-KW"/>
</dbReference>
<dbReference type="AlphaFoldDB" id="X0XZC2"/>
<feature type="domain" description="DNA methylase N-4/N-6" evidence="4">
    <location>
        <begin position="27"/>
        <end position="211"/>
    </location>
</feature>
<dbReference type="GO" id="GO:0005737">
    <property type="term" value="C:cytoplasm"/>
    <property type="evidence" value="ECO:0007669"/>
    <property type="project" value="TreeGrafter"/>
</dbReference>
<dbReference type="EMBL" id="BARS01042545">
    <property type="protein sequence ID" value="GAG30051.1"/>
    <property type="molecule type" value="Genomic_DNA"/>
</dbReference>
<gene>
    <name evidence="5" type="ORF">S01H1_64536</name>
</gene>
<name>X0XZC2_9ZZZZ</name>
<dbReference type="InterPro" id="IPR002052">
    <property type="entry name" value="DNA_methylase_N6_adenine_CS"/>
</dbReference>
<dbReference type="PRINTS" id="PR00508">
    <property type="entry name" value="S21N4MTFRASE"/>
</dbReference>
<dbReference type="GO" id="GO:0003677">
    <property type="term" value="F:DNA binding"/>
    <property type="evidence" value="ECO:0007669"/>
    <property type="project" value="InterPro"/>
</dbReference>
<protein>
    <recommendedName>
        <fullName evidence="4">DNA methylase N-4/N-6 domain-containing protein</fullName>
    </recommendedName>
</protein>
<organism evidence="5">
    <name type="scientific">marine sediment metagenome</name>
    <dbReference type="NCBI Taxonomy" id="412755"/>
    <lineage>
        <taxon>unclassified sequences</taxon>
        <taxon>metagenomes</taxon>
        <taxon>ecological metagenomes</taxon>
    </lineage>
</organism>
<accession>X0XZC2</accession>
<dbReference type="Gene3D" id="3.40.50.150">
    <property type="entry name" value="Vaccinia Virus protein VP39"/>
    <property type="match status" value="1"/>
</dbReference>